<name>A0A0E9S6U1_ANGAN</name>
<organism evidence="1">
    <name type="scientific">Anguilla anguilla</name>
    <name type="common">European freshwater eel</name>
    <name type="synonym">Muraena anguilla</name>
    <dbReference type="NCBI Taxonomy" id="7936"/>
    <lineage>
        <taxon>Eukaryota</taxon>
        <taxon>Metazoa</taxon>
        <taxon>Chordata</taxon>
        <taxon>Craniata</taxon>
        <taxon>Vertebrata</taxon>
        <taxon>Euteleostomi</taxon>
        <taxon>Actinopterygii</taxon>
        <taxon>Neopterygii</taxon>
        <taxon>Teleostei</taxon>
        <taxon>Anguilliformes</taxon>
        <taxon>Anguillidae</taxon>
        <taxon>Anguilla</taxon>
    </lineage>
</organism>
<proteinExistence type="predicted"/>
<protein>
    <submittedName>
        <fullName evidence="1">Uncharacterized protein</fullName>
    </submittedName>
</protein>
<dbReference type="AlphaFoldDB" id="A0A0E9S6U1"/>
<evidence type="ECO:0000313" key="1">
    <source>
        <dbReference type="EMBL" id="JAH36996.1"/>
    </source>
</evidence>
<dbReference type="EMBL" id="GBXM01071581">
    <property type="protein sequence ID" value="JAH36996.1"/>
    <property type="molecule type" value="Transcribed_RNA"/>
</dbReference>
<reference evidence="1" key="1">
    <citation type="submission" date="2014-11" db="EMBL/GenBank/DDBJ databases">
        <authorList>
            <person name="Amaro Gonzalez C."/>
        </authorList>
    </citation>
    <scope>NUCLEOTIDE SEQUENCE</scope>
</reference>
<accession>A0A0E9S6U1</accession>
<reference evidence="1" key="2">
    <citation type="journal article" date="2015" name="Fish Shellfish Immunol.">
        <title>Early steps in the European eel (Anguilla anguilla)-Vibrio vulnificus interaction in the gills: Role of the RtxA13 toxin.</title>
        <authorList>
            <person name="Callol A."/>
            <person name="Pajuelo D."/>
            <person name="Ebbesson L."/>
            <person name="Teles M."/>
            <person name="MacKenzie S."/>
            <person name="Amaro C."/>
        </authorList>
    </citation>
    <scope>NUCLEOTIDE SEQUENCE</scope>
</reference>
<sequence>MFRFPRVIKNCGNFQSQSQFHHSIQEKEK</sequence>